<dbReference type="CDD" id="cd16917">
    <property type="entry name" value="HATPase_UhpB-NarQ-NarX-like"/>
    <property type="match status" value="1"/>
</dbReference>
<gene>
    <name evidence="5" type="ORF">WAE58_01700</name>
</gene>
<dbReference type="EMBL" id="JBBEUB010000001">
    <property type="protein sequence ID" value="MEJ2901117.1"/>
    <property type="molecule type" value="Genomic_DNA"/>
</dbReference>
<evidence type="ECO:0000256" key="2">
    <source>
        <dbReference type="ARBA" id="ARBA00022777"/>
    </source>
</evidence>
<protein>
    <submittedName>
        <fullName evidence="5">ATP-binding protein</fullName>
    </submittedName>
</protein>
<dbReference type="Pfam" id="PF02518">
    <property type="entry name" value="HATPase_c"/>
    <property type="match status" value="1"/>
</dbReference>
<keyword evidence="5" id="KW-0067">ATP-binding</keyword>
<evidence type="ECO:0000256" key="1">
    <source>
        <dbReference type="ARBA" id="ARBA00022679"/>
    </source>
</evidence>
<comment type="caution">
    <text evidence="5">The sequence shown here is derived from an EMBL/GenBank/DDBJ whole genome shotgun (WGS) entry which is preliminary data.</text>
</comment>
<evidence type="ECO:0000313" key="5">
    <source>
        <dbReference type="EMBL" id="MEJ2901117.1"/>
    </source>
</evidence>
<dbReference type="Proteomes" id="UP001378956">
    <property type="component" value="Unassembled WGS sequence"/>
</dbReference>
<feature type="domain" description="Histidine kinase" evidence="4">
    <location>
        <begin position="107"/>
        <end position="194"/>
    </location>
</feature>
<dbReference type="InterPro" id="IPR003594">
    <property type="entry name" value="HATPase_dom"/>
</dbReference>
<keyword evidence="2" id="KW-0418">Kinase</keyword>
<dbReference type="InterPro" id="IPR050482">
    <property type="entry name" value="Sensor_HK_TwoCompSys"/>
</dbReference>
<keyword evidence="3" id="KW-0902">Two-component regulatory system</keyword>
<dbReference type="SMART" id="SM00387">
    <property type="entry name" value="HATPase_c"/>
    <property type="match status" value="1"/>
</dbReference>
<dbReference type="PANTHER" id="PTHR24421:SF59">
    <property type="entry name" value="OXYGEN SENSOR HISTIDINE KINASE NREB"/>
    <property type="match status" value="1"/>
</dbReference>
<dbReference type="SUPFAM" id="SSF55874">
    <property type="entry name" value="ATPase domain of HSP90 chaperone/DNA topoisomerase II/histidine kinase"/>
    <property type="match status" value="1"/>
</dbReference>
<dbReference type="PANTHER" id="PTHR24421">
    <property type="entry name" value="NITRATE/NITRITE SENSOR PROTEIN NARX-RELATED"/>
    <property type="match status" value="1"/>
</dbReference>
<sequence>MAKDLHDGLGGMLSGLKHSFGHMQGNLVMTPENARAFNRSMDMLDSSIKEMRRVAHNMMPEALVKFGLDTALKDFCADINLTGALQVDYQSIGMETANLNNTTAITIFRIVQELLNNTMKHASANTAIVQLAKSDGIITVTVEDDGKGFNPDLLTETRGIGWANIKNRVDFLKGKIDVKSEPEKGTSVLIEFKI</sequence>
<dbReference type="Pfam" id="PF07730">
    <property type="entry name" value="HisKA_3"/>
    <property type="match status" value="1"/>
</dbReference>
<keyword evidence="1" id="KW-0808">Transferase</keyword>
<evidence type="ECO:0000259" key="4">
    <source>
        <dbReference type="PROSITE" id="PS50109"/>
    </source>
</evidence>
<dbReference type="InterPro" id="IPR005467">
    <property type="entry name" value="His_kinase_dom"/>
</dbReference>
<keyword evidence="6" id="KW-1185">Reference proteome</keyword>
<dbReference type="GO" id="GO:0005524">
    <property type="term" value="F:ATP binding"/>
    <property type="evidence" value="ECO:0007669"/>
    <property type="project" value="UniProtKB-KW"/>
</dbReference>
<dbReference type="Gene3D" id="3.30.565.10">
    <property type="entry name" value="Histidine kinase-like ATPase, C-terminal domain"/>
    <property type="match status" value="1"/>
</dbReference>
<dbReference type="PROSITE" id="PS50109">
    <property type="entry name" value="HIS_KIN"/>
    <property type="match status" value="1"/>
</dbReference>
<accession>A0ABU8NFZ0</accession>
<dbReference type="InterPro" id="IPR036890">
    <property type="entry name" value="HATPase_C_sf"/>
</dbReference>
<name>A0ABU8NFZ0_9SPHI</name>
<dbReference type="RefSeq" id="WP_337714988.1">
    <property type="nucleotide sequence ID" value="NZ_JBBEUB010000001.1"/>
</dbReference>
<organism evidence="5 6">
    <name type="scientific">Pedobacter panaciterrae</name>
    <dbReference type="NCBI Taxonomy" id="363849"/>
    <lineage>
        <taxon>Bacteria</taxon>
        <taxon>Pseudomonadati</taxon>
        <taxon>Bacteroidota</taxon>
        <taxon>Sphingobacteriia</taxon>
        <taxon>Sphingobacteriales</taxon>
        <taxon>Sphingobacteriaceae</taxon>
        <taxon>Pedobacter</taxon>
    </lineage>
</organism>
<evidence type="ECO:0000313" key="6">
    <source>
        <dbReference type="Proteomes" id="UP001378956"/>
    </source>
</evidence>
<keyword evidence="5" id="KW-0547">Nucleotide-binding</keyword>
<reference evidence="5 6" key="1">
    <citation type="submission" date="2024-03" db="EMBL/GenBank/DDBJ databases">
        <title>Sequence of Lycoming College Course Isolates.</title>
        <authorList>
            <person name="Plotts O."/>
            <person name="Newman J."/>
        </authorList>
    </citation>
    <scope>NUCLEOTIDE SEQUENCE [LARGE SCALE GENOMIC DNA]</scope>
    <source>
        <strain evidence="5 6">CJB-3</strain>
    </source>
</reference>
<dbReference type="InterPro" id="IPR011712">
    <property type="entry name" value="Sig_transdc_His_kin_sub3_dim/P"/>
</dbReference>
<proteinExistence type="predicted"/>
<evidence type="ECO:0000256" key="3">
    <source>
        <dbReference type="ARBA" id="ARBA00023012"/>
    </source>
</evidence>